<dbReference type="InterPro" id="IPR012464">
    <property type="entry name" value="DUF1676"/>
</dbReference>
<evidence type="ECO:0000256" key="2">
    <source>
        <dbReference type="SAM" id="Phobius"/>
    </source>
</evidence>
<feature type="compositionally biased region" description="Gly residues" evidence="1">
    <location>
        <begin position="269"/>
        <end position="279"/>
    </location>
</feature>
<keyword evidence="2" id="KW-0812">Transmembrane</keyword>
<feature type="transmembrane region" description="Helical" evidence="2">
    <location>
        <begin position="54"/>
        <end position="73"/>
    </location>
</feature>
<dbReference type="PANTHER" id="PTHR21879:SF12">
    <property type="entry name" value="OSIRIS 12"/>
    <property type="match status" value="1"/>
</dbReference>
<dbReference type="AlphaFoldDB" id="A0A6G0ZJ28"/>
<feature type="transmembrane region" description="Helical" evidence="2">
    <location>
        <begin position="202"/>
        <end position="224"/>
    </location>
</feature>
<proteinExistence type="predicted"/>
<organism evidence="3 4">
    <name type="scientific">Aphis craccivora</name>
    <name type="common">Cowpea aphid</name>
    <dbReference type="NCBI Taxonomy" id="307492"/>
    <lineage>
        <taxon>Eukaryota</taxon>
        <taxon>Metazoa</taxon>
        <taxon>Ecdysozoa</taxon>
        <taxon>Arthropoda</taxon>
        <taxon>Hexapoda</taxon>
        <taxon>Insecta</taxon>
        <taxon>Pterygota</taxon>
        <taxon>Neoptera</taxon>
        <taxon>Paraneoptera</taxon>
        <taxon>Hemiptera</taxon>
        <taxon>Sternorrhyncha</taxon>
        <taxon>Aphidomorpha</taxon>
        <taxon>Aphidoidea</taxon>
        <taxon>Aphididae</taxon>
        <taxon>Aphidini</taxon>
        <taxon>Aphis</taxon>
        <taxon>Aphis</taxon>
    </lineage>
</organism>
<accession>A0A6G0ZJ28</accession>
<evidence type="ECO:0000313" key="4">
    <source>
        <dbReference type="Proteomes" id="UP000478052"/>
    </source>
</evidence>
<keyword evidence="2" id="KW-0472">Membrane</keyword>
<sequence>MLEVKCAFGGAPAKRSPSRCDSCAFSAPRTTAVVYILNYRETQLTVHVLASKNLQLLLPMVFMCVVVILALGGRSEAYCGLRSGDGDDGGGVENFITCLKAKAIATMDRMSRDDSLPLTGSVTLVHGDLAHRRQRSDPGPVVNERDLQSKPDEILNHMLYEKAVGLLSGRVVKVGLPEVTPDDLRTALEEGRGKMKKTMGMMMTMAGMKAMMIIPLALGLLFLMAGKALIISKIALILSLIITLKKLLSKSGGSEHLVHETHSSSGSGWPSGGSSGGGGWDKRSSSSEAAAAASHILAYRSYNKPY</sequence>
<dbReference type="GO" id="GO:0016020">
    <property type="term" value="C:membrane"/>
    <property type="evidence" value="ECO:0007669"/>
    <property type="project" value="TreeGrafter"/>
</dbReference>
<protein>
    <submittedName>
        <fullName evidence="3">Uncharacterized protein</fullName>
    </submittedName>
</protein>
<comment type="caution">
    <text evidence="3">The sequence shown here is derived from an EMBL/GenBank/DDBJ whole genome shotgun (WGS) entry which is preliminary data.</text>
</comment>
<dbReference type="Pfam" id="PF07898">
    <property type="entry name" value="DUF1676"/>
    <property type="match status" value="1"/>
</dbReference>
<name>A0A6G0ZJ28_APHCR</name>
<dbReference type="PANTHER" id="PTHR21879">
    <property type="entry name" value="FI03362P-RELATED-RELATED"/>
    <property type="match status" value="1"/>
</dbReference>
<keyword evidence="2" id="KW-1133">Transmembrane helix</keyword>
<evidence type="ECO:0000256" key="1">
    <source>
        <dbReference type="SAM" id="MobiDB-lite"/>
    </source>
</evidence>
<evidence type="ECO:0000313" key="3">
    <source>
        <dbReference type="EMBL" id="KAF0770969.1"/>
    </source>
</evidence>
<keyword evidence="4" id="KW-1185">Reference proteome</keyword>
<dbReference type="OrthoDB" id="6622274at2759"/>
<reference evidence="3 4" key="1">
    <citation type="submission" date="2019-08" db="EMBL/GenBank/DDBJ databases">
        <title>Whole genome of Aphis craccivora.</title>
        <authorList>
            <person name="Voronova N.V."/>
            <person name="Shulinski R.S."/>
            <person name="Bandarenka Y.V."/>
            <person name="Zhorov D.G."/>
            <person name="Warner D."/>
        </authorList>
    </citation>
    <scope>NUCLEOTIDE SEQUENCE [LARGE SCALE GENOMIC DNA]</scope>
    <source>
        <strain evidence="3">180601</strain>
        <tissue evidence="3">Whole Body</tissue>
    </source>
</reference>
<dbReference type="Proteomes" id="UP000478052">
    <property type="component" value="Unassembled WGS sequence"/>
</dbReference>
<gene>
    <name evidence="3" type="ORF">FWK35_00015387</name>
</gene>
<dbReference type="EMBL" id="VUJU01000358">
    <property type="protein sequence ID" value="KAF0770969.1"/>
    <property type="molecule type" value="Genomic_DNA"/>
</dbReference>
<feature type="region of interest" description="Disordered" evidence="1">
    <location>
        <begin position="257"/>
        <end position="284"/>
    </location>
</feature>